<feature type="non-terminal residue" evidence="1">
    <location>
        <position position="1"/>
    </location>
</feature>
<gene>
    <name evidence="1" type="ORF">SCALOS_LOCUS11014</name>
</gene>
<dbReference type="EMBL" id="CAJVPM010044739">
    <property type="protein sequence ID" value="CAG8714730.1"/>
    <property type="molecule type" value="Genomic_DNA"/>
</dbReference>
<name>A0ACA9PSJ8_9GLOM</name>
<feature type="non-terminal residue" evidence="1">
    <location>
        <position position="109"/>
    </location>
</feature>
<reference evidence="1" key="1">
    <citation type="submission" date="2021-06" db="EMBL/GenBank/DDBJ databases">
        <authorList>
            <person name="Kallberg Y."/>
            <person name="Tangrot J."/>
            <person name="Rosling A."/>
        </authorList>
    </citation>
    <scope>NUCLEOTIDE SEQUENCE</scope>
    <source>
        <strain evidence="1">AU212A</strain>
    </source>
</reference>
<evidence type="ECO:0000313" key="2">
    <source>
        <dbReference type="Proteomes" id="UP000789860"/>
    </source>
</evidence>
<proteinExistence type="predicted"/>
<sequence>SLYLLIDNVINLFLLESTNDSATEVLVEFISQPSITMYQNTVCEKMLSCMTSDWAKAQMINDADESLPRNLCRLMTTFGENFYNYLAINFLRQDIITYMEMMLIFAGYP</sequence>
<comment type="caution">
    <text evidence="1">The sequence shown here is derived from an EMBL/GenBank/DDBJ whole genome shotgun (WGS) entry which is preliminary data.</text>
</comment>
<keyword evidence="2" id="KW-1185">Reference proteome</keyword>
<evidence type="ECO:0000313" key="1">
    <source>
        <dbReference type="EMBL" id="CAG8714730.1"/>
    </source>
</evidence>
<organism evidence="1 2">
    <name type="scientific">Scutellospora calospora</name>
    <dbReference type="NCBI Taxonomy" id="85575"/>
    <lineage>
        <taxon>Eukaryota</taxon>
        <taxon>Fungi</taxon>
        <taxon>Fungi incertae sedis</taxon>
        <taxon>Mucoromycota</taxon>
        <taxon>Glomeromycotina</taxon>
        <taxon>Glomeromycetes</taxon>
        <taxon>Diversisporales</taxon>
        <taxon>Gigasporaceae</taxon>
        <taxon>Scutellospora</taxon>
    </lineage>
</organism>
<dbReference type="Proteomes" id="UP000789860">
    <property type="component" value="Unassembled WGS sequence"/>
</dbReference>
<protein>
    <submittedName>
        <fullName evidence="1">11712_t:CDS:1</fullName>
    </submittedName>
</protein>
<accession>A0ACA9PSJ8</accession>